<protein>
    <submittedName>
        <fullName evidence="1">Uncharacterized protein</fullName>
    </submittedName>
</protein>
<reference evidence="1 2" key="1">
    <citation type="submission" date="2019-12" db="EMBL/GenBank/DDBJ databases">
        <title>Whole genome sequencing of endophytic Actinobacterium Micromonospora sp. MPMI6T.</title>
        <authorList>
            <person name="Evv R."/>
            <person name="Podile A.R."/>
        </authorList>
    </citation>
    <scope>NUCLEOTIDE SEQUENCE [LARGE SCALE GENOMIC DNA]</scope>
    <source>
        <strain evidence="1 2">MPMI6</strain>
    </source>
</reference>
<dbReference type="EMBL" id="WVUH01000725">
    <property type="protein sequence ID" value="MBO4210974.1"/>
    <property type="molecule type" value="Genomic_DNA"/>
</dbReference>
<proteinExistence type="predicted"/>
<dbReference type="Proteomes" id="UP000823521">
    <property type="component" value="Unassembled WGS sequence"/>
</dbReference>
<comment type="caution">
    <text evidence="1">The sequence shown here is derived from an EMBL/GenBank/DDBJ whole genome shotgun (WGS) entry which is preliminary data.</text>
</comment>
<name>A0ABS3W2G2_MICEH</name>
<evidence type="ECO:0000313" key="1">
    <source>
        <dbReference type="EMBL" id="MBO4210974.1"/>
    </source>
</evidence>
<sequence length="79" mass="8830">MTGPGLTPQQRLTTLAATIAAAPGDANTGLPYTYLHVQAWTRATDTITRTDVRRWRHEQNDSGYEITRRLPDLPGTTHR</sequence>
<feature type="non-terminal residue" evidence="1">
    <location>
        <position position="79"/>
    </location>
</feature>
<evidence type="ECO:0000313" key="2">
    <source>
        <dbReference type="Proteomes" id="UP000823521"/>
    </source>
</evidence>
<accession>A0ABS3W2G2</accession>
<keyword evidence="2" id="KW-1185">Reference proteome</keyword>
<organism evidence="1 2">
    <name type="scientific">Micromonospora echinofusca</name>
    <dbReference type="NCBI Taxonomy" id="47858"/>
    <lineage>
        <taxon>Bacteria</taxon>
        <taxon>Bacillati</taxon>
        <taxon>Actinomycetota</taxon>
        <taxon>Actinomycetes</taxon>
        <taxon>Micromonosporales</taxon>
        <taxon>Micromonosporaceae</taxon>
        <taxon>Micromonospora</taxon>
    </lineage>
</organism>
<gene>
    <name evidence="1" type="ORF">GSF22_34035</name>
</gene>